<protein>
    <submittedName>
        <fullName evidence="2">Uncharacterized protein</fullName>
    </submittedName>
</protein>
<feature type="region of interest" description="Disordered" evidence="1">
    <location>
        <begin position="113"/>
        <end position="143"/>
    </location>
</feature>
<keyword evidence="3" id="KW-1185">Reference proteome</keyword>
<sequence>MVGGRPRQRTTISVEASDVVRVVVVVDERREGRRSCWVSFAHPLALISPRAPRAQWTTAPGRQMQSGGGVGSCIASNARSVPPTKAAPLGSSLRATIVRCGGNSNCATMGAFRSQSRSGSHGAGSATAAPTGEPSNPCGSNDRVLRSSTGPGLCASMKCSGMLEDRQDIVASYTALVVVWYTEFRRNAIHRVGT</sequence>
<organism evidence="2 3">
    <name type="scientific">Lentinus tigrinus ALCF2SS1-6</name>
    <dbReference type="NCBI Taxonomy" id="1328759"/>
    <lineage>
        <taxon>Eukaryota</taxon>
        <taxon>Fungi</taxon>
        <taxon>Dikarya</taxon>
        <taxon>Basidiomycota</taxon>
        <taxon>Agaricomycotina</taxon>
        <taxon>Agaricomycetes</taxon>
        <taxon>Polyporales</taxon>
        <taxon>Polyporaceae</taxon>
        <taxon>Lentinus</taxon>
    </lineage>
</organism>
<evidence type="ECO:0000256" key="1">
    <source>
        <dbReference type="SAM" id="MobiDB-lite"/>
    </source>
</evidence>
<proteinExistence type="predicted"/>
<reference evidence="2" key="1">
    <citation type="journal article" date="2018" name="Genome Biol. Evol.">
        <title>Genomics and development of Lentinus tigrinus, a white-rot wood-decaying mushroom with dimorphic fruiting bodies.</title>
        <authorList>
            <person name="Wu B."/>
            <person name="Xu Z."/>
            <person name="Knudson A."/>
            <person name="Carlson A."/>
            <person name="Chen N."/>
            <person name="Kovaka S."/>
            <person name="LaButti K."/>
            <person name="Lipzen A."/>
            <person name="Pennachio C."/>
            <person name="Riley R."/>
            <person name="Schakwitz W."/>
            <person name="Umezawa K."/>
            <person name="Ohm R.A."/>
            <person name="Grigoriev I.V."/>
            <person name="Nagy L.G."/>
            <person name="Gibbons J."/>
            <person name="Hibbett D."/>
        </authorList>
    </citation>
    <scope>NUCLEOTIDE SEQUENCE [LARGE SCALE GENOMIC DNA]</scope>
    <source>
        <strain evidence="2">ALCF2SS1-6</strain>
    </source>
</reference>
<feature type="compositionally biased region" description="Low complexity" evidence="1">
    <location>
        <begin position="116"/>
        <end position="132"/>
    </location>
</feature>
<evidence type="ECO:0000313" key="3">
    <source>
        <dbReference type="Proteomes" id="UP000313359"/>
    </source>
</evidence>
<dbReference type="AlphaFoldDB" id="A0A5C2RV43"/>
<dbReference type="EMBL" id="ML122311">
    <property type="protein sequence ID" value="RPD54086.1"/>
    <property type="molecule type" value="Genomic_DNA"/>
</dbReference>
<gene>
    <name evidence="2" type="ORF">L227DRAFT_373159</name>
</gene>
<name>A0A5C2RV43_9APHY</name>
<dbReference type="Proteomes" id="UP000313359">
    <property type="component" value="Unassembled WGS sequence"/>
</dbReference>
<evidence type="ECO:0000313" key="2">
    <source>
        <dbReference type="EMBL" id="RPD54086.1"/>
    </source>
</evidence>
<accession>A0A5C2RV43</accession>